<gene>
    <name evidence="5" type="ORF">IV56_GL001730</name>
</gene>
<accession>A0A0R2N0H6</accession>
<dbReference type="PANTHER" id="PTHR11575">
    <property type="entry name" value="5'-NUCLEOTIDASE-RELATED"/>
    <property type="match status" value="1"/>
</dbReference>
<keyword evidence="1" id="KW-0732">Signal</keyword>
<dbReference type="Proteomes" id="UP000050969">
    <property type="component" value="Unassembled WGS sequence"/>
</dbReference>
<sequence length="458" mass="51364">METLTILHTNDLHSHFENWPKITRFLRTTRERERAAGHSVLLLDDGDAMDRSHPLSEATDGQINIEMLNELQYDAVTIGNNEGIGNSHAVLSHLYDHANFPVALANLFEPDGTRPKFAHPVVHKVTPAGTRVAIIGFTAPFFLTYTPNGWRVKTVGDLLPDLLDDIAGTYDDLVMLSHLGIEADRYLAKHYPQINVIIGGHTHHLLKQGEMVGHTLITAAEKYGHYVGQITLELDDNHRVMASRAATYPVSEMPTEPDDQAIIDGYRDKGLAMLAAQPVARLPHAFAIDYRHDSPLRQLGLEALAAEGHTDVSLMNAGLFLHDLDAGVVTKATLHSLLPHPMHLMRVTLTGRDMWRLAMEGEKNRPFLRQFHMVGMSFRGKIFGDIGYAGLQVSPKRVVTWQDQSLEADATYTLTTLDHYLFIPFFPTIEIMGQNELLFPDFLRDAFGRYLAKRYPLD</sequence>
<dbReference type="InterPro" id="IPR006179">
    <property type="entry name" value="5_nucleotidase/apyrase"/>
</dbReference>
<keyword evidence="2" id="KW-0378">Hydrolase</keyword>
<reference evidence="5 6" key="1">
    <citation type="journal article" date="2015" name="Genome Announc.">
        <title>Expanding the biotechnology potential of lactobacilli through comparative genomics of 213 strains and associated genera.</title>
        <authorList>
            <person name="Sun Z."/>
            <person name="Harris H.M."/>
            <person name="McCann A."/>
            <person name="Guo C."/>
            <person name="Argimon S."/>
            <person name="Zhang W."/>
            <person name="Yang X."/>
            <person name="Jeffery I.B."/>
            <person name="Cooney J.C."/>
            <person name="Kagawa T.F."/>
            <person name="Liu W."/>
            <person name="Song Y."/>
            <person name="Salvetti E."/>
            <person name="Wrobel A."/>
            <person name="Rasinkangas P."/>
            <person name="Parkhill J."/>
            <person name="Rea M.C."/>
            <person name="O'Sullivan O."/>
            <person name="Ritari J."/>
            <person name="Douillard F.P."/>
            <person name="Paul Ross R."/>
            <person name="Yang R."/>
            <person name="Briner A.E."/>
            <person name="Felis G.E."/>
            <person name="de Vos W.M."/>
            <person name="Barrangou R."/>
            <person name="Klaenhammer T.R."/>
            <person name="Caufield P.W."/>
            <person name="Cui Y."/>
            <person name="Zhang H."/>
            <person name="O'Toole P.W."/>
        </authorList>
    </citation>
    <scope>NUCLEOTIDE SEQUENCE [LARGE SCALE GENOMIC DNA]</scope>
    <source>
        <strain evidence="5 6">DSM 24301</strain>
    </source>
</reference>
<protein>
    <submittedName>
        <fullName evidence="5">5-nucleotidase 2,3-cyclic phosphodiesterase related esterase</fullName>
    </submittedName>
</protein>
<name>A0A0R2N0H6_9LACO</name>
<dbReference type="InterPro" id="IPR004843">
    <property type="entry name" value="Calcineurin-like_PHP"/>
</dbReference>
<dbReference type="InterPro" id="IPR029052">
    <property type="entry name" value="Metallo-depent_PP-like"/>
</dbReference>
<evidence type="ECO:0000256" key="1">
    <source>
        <dbReference type="ARBA" id="ARBA00022729"/>
    </source>
</evidence>
<organism evidence="5 6">
    <name type="scientific">Lacticaseibacillus saniviri JCM 17471 = DSM 24301</name>
    <dbReference type="NCBI Taxonomy" id="1293598"/>
    <lineage>
        <taxon>Bacteria</taxon>
        <taxon>Bacillati</taxon>
        <taxon>Bacillota</taxon>
        <taxon>Bacilli</taxon>
        <taxon>Lactobacillales</taxon>
        <taxon>Lactobacillaceae</taxon>
        <taxon>Lacticaseibacillus</taxon>
    </lineage>
</organism>
<evidence type="ECO:0000256" key="2">
    <source>
        <dbReference type="RuleBase" id="RU362119"/>
    </source>
</evidence>
<comment type="similarity">
    <text evidence="2">Belongs to the 5'-nucleotidase family.</text>
</comment>
<comment type="caution">
    <text evidence="5">The sequence shown here is derived from an EMBL/GenBank/DDBJ whole genome shotgun (WGS) entry which is preliminary data.</text>
</comment>
<dbReference type="Gene3D" id="3.90.780.10">
    <property type="entry name" value="5'-Nucleotidase, C-terminal domain"/>
    <property type="match status" value="1"/>
</dbReference>
<dbReference type="SUPFAM" id="SSF55816">
    <property type="entry name" value="5'-nucleotidase (syn. UDP-sugar hydrolase), C-terminal domain"/>
    <property type="match status" value="1"/>
</dbReference>
<dbReference type="Gene3D" id="3.60.21.10">
    <property type="match status" value="1"/>
</dbReference>
<evidence type="ECO:0000313" key="5">
    <source>
        <dbReference type="EMBL" id="KRO17936.1"/>
    </source>
</evidence>
<feature type="domain" description="5'-Nucleotidase C-terminal" evidence="4">
    <location>
        <begin position="290"/>
        <end position="420"/>
    </location>
</feature>
<keyword evidence="6" id="KW-1185">Reference proteome</keyword>
<dbReference type="PATRIC" id="fig|1293598.4.peg.1804"/>
<dbReference type="GO" id="GO:0008253">
    <property type="term" value="F:5'-nucleotidase activity"/>
    <property type="evidence" value="ECO:0007669"/>
    <property type="project" value="TreeGrafter"/>
</dbReference>
<dbReference type="InterPro" id="IPR008334">
    <property type="entry name" value="5'-Nucleotdase_C"/>
</dbReference>
<dbReference type="EMBL" id="JQCE01000006">
    <property type="protein sequence ID" value="KRO17936.1"/>
    <property type="molecule type" value="Genomic_DNA"/>
</dbReference>
<dbReference type="CDD" id="cd00845">
    <property type="entry name" value="MPP_UshA_N_like"/>
    <property type="match status" value="1"/>
</dbReference>
<dbReference type="STRING" id="1293598.IV56_GL001730"/>
<evidence type="ECO:0000259" key="3">
    <source>
        <dbReference type="Pfam" id="PF00149"/>
    </source>
</evidence>
<dbReference type="Pfam" id="PF02872">
    <property type="entry name" value="5_nucleotid_C"/>
    <property type="match status" value="1"/>
</dbReference>
<dbReference type="GO" id="GO:0046872">
    <property type="term" value="F:metal ion binding"/>
    <property type="evidence" value="ECO:0007669"/>
    <property type="project" value="InterPro"/>
</dbReference>
<dbReference type="InterPro" id="IPR036907">
    <property type="entry name" value="5'-Nucleotdase_C_sf"/>
</dbReference>
<dbReference type="PROSITE" id="PS00785">
    <property type="entry name" value="5_NUCLEOTIDASE_1"/>
    <property type="match status" value="1"/>
</dbReference>
<dbReference type="Pfam" id="PF00149">
    <property type="entry name" value="Metallophos"/>
    <property type="match status" value="1"/>
</dbReference>
<dbReference type="SUPFAM" id="SSF56300">
    <property type="entry name" value="Metallo-dependent phosphatases"/>
    <property type="match status" value="1"/>
</dbReference>
<proteinExistence type="inferred from homology"/>
<dbReference type="GO" id="GO:0008768">
    <property type="term" value="F:UDP-sugar diphosphatase activity"/>
    <property type="evidence" value="ECO:0007669"/>
    <property type="project" value="TreeGrafter"/>
</dbReference>
<dbReference type="GO" id="GO:0030288">
    <property type="term" value="C:outer membrane-bounded periplasmic space"/>
    <property type="evidence" value="ECO:0007669"/>
    <property type="project" value="TreeGrafter"/>
</dbReference>
<dbReference type="PIRSF" id="PIRSF036361">
    <property type="entry name" value="YunD"/>
    <property type="match status" value="1"/>
</dbReference>
<dbReference type="OrthoDB" id="9793179at2"/>
<dbReference type="GO" id="GO:0009166">
    <property type="term" value="P:nucleotide catabolic process"/>
    <property type="evidence" value="ECO:0007669"/>
    <property type="project" value="InterPro"/>
</dbReference>
<evidence type="ECO:0000259" key="4">
    <source>
        <dbReference type="Pfam" id="PF02872"/>
    </source>
</evidence>
<dbReference type="RefSeq" id="WP_054776857.1">
    <property type="nucleotide sequence ID" value="NZ_BBBX01000004.1"/>
</dbReference>
<dbReference type="InterPro" id="IPR011240">
    <property type="entry name" value="Pesterase_YunD"/>
</dbReference>
<feature type="domain" description="Calcineurin-like phosphoesterase" evidence="3">
    <location>
        <begin position="4"/>
        <end position="204"/>
    </location>
</feature>
<dbReference type="GO" id="GO:0000166">
    <property type="term" value="F:nucleotide binding"/>
    <property type="evidence" value="ECO:0007669"/>
    <property type="project" value="UniProtKB-KW"/>
</dbReference>
<dbReference type="AlphaFoldDB" id="A0A0R2N0H6"/>
<dbReference type="PANTHER" id="PTHR11575:SF23">
    <property type="entry name" value="5-NUCLEOTIDASE FAMILY PROTEIN"/>
    <property type="match status" value="1"/>
</dbReference>
<keyword evidence="2" id="KW-0547">Nucleotide-binding</keyword>
<evidence type="ECO:0000313" key="6">
    <source>
        <dbReference type="Proteomes" id="UP000050969"/>
    </source>
</evidence>
<dbReference type="PRINTS" id="PR01607">
    <property type="entry name" value="APYRASEFAMLY"/>
</dbReference>
<dbReference type="InterPro" id="IPR006146">
    <property type="entry name" value="5'-Nucleotdase_CS"/>
</dbReference>